<accession>A0A1E7EM08</accession>
<dbReference type="SUPFAM" id="SSF56059">
    <property type="entry name" value="Glutathione synthetase ATP-binding domain-like"/>
    <property type="match status" value="1"/>
</dbReference>
<dbReference type="PANTHER" id="PTHR43585">
    <property type="entry name" value="FUMIPYRROLE BIOSYNTHESIS PROTEIN C"/>
    <property type="match status" value="1"/>
</dbReference>
<dbReference type="KEGG" id="fcy:FRACYDRAFT_254151"/>
<dbReference type="OrthoDB" id="434648at2759"/>
<feature type="domain" description="ATP-grasp" evidence="5">
    <location>
        <begin position="149"/>
        <end position="333"/>
    </location>
</feature>
<reference evidence="6 7" key="1">
    <citation type="submission" date="2016-09" db="EMBL/GenBank/DDBJ databases">
        <title>Extensive genetic diversity and differential bi-allelic expression allows diatom success in the polar Southern Ocean.</title>
        <authorList>
            <consortium name="DOE Joint Genome Institute"/>
            <person name="Mock T."/>
            <person name="Otillar R.P."/>
            <person name="Strauss J."/>
            <person name="Dupont C."/>
            <person name="Frickenhaus S."/>
            <person name="Maumus F."/>
            <person name="Mcmullan M."/>
            <person name="Sanges R."/>
            <person name="Schmutz J."/>
            <person name="Toseland A."/>
            <person name="Valas R."/>
            <person name="Veluchamy A."/>
            <person name="Ward B.J."/>
            <person name="Allen A."/>
            <person name="Barry K."/>
            <person name="Falciatore A."/>
            <person name="Ferrante M."/>
            <person name="Fortunato A.E."/>
            <person name="Gloeckner G."/>
            <person name="Gruber A."/>
            <person name="Hipkin R."/>
            <person name="Janech M."/>
            <person name="Kroth P."/>
            <person name="Leese F."/>
            <person name="Lindquist E."/>
            <person name="Lyon B.R."/>
            <person name="Martin J."/>
            <person name="Mayer C."/>
            <person name="Parker M."/>
            <person name="Quesneville H."/>
            <person name="Raymond J."/>
            <person name="Uhlig C."/>
            <person name="Valentin K.U."/>
            <person name="Worden A.Z."/>
            <person name="Armbrust E.V."/>
            <person name="Bowler C."/>
            <person name="Green B."/>
            <person name="Moulton V."/>
            <person name="Van Oosterhout C."/>
            <person name="Grigoriev I."/>
        </authorList>
    </citation>
    <scope>NUCLEOTIDE SEQUENCE [LARGE SCALE GENOMIC DNA]</scope>
    <source>
        <strain evidence="6 7">CCMP1102</strain>
    </source>
</reference>
<name>A0A1E7EM08_9STRA</name>
<dbReference type="InterPro" id="IPR052032">
    <property type="entry name" value="ATP-dep_AA_Ligase"/>
</dbReference>
<dbReference type="PANTHER" id="PTHR43585:SF2">
    <property type="entry name" value="ATP-GRASP ENZYME FSQD"/>
    <property type="match status" value="1"/>
</dbReference>
<dbReference type="GO" id="GO:0005524">
    <property type="term" value="F:ATP binding"/>
    <property type="evidence" value="ECO:0007669"/>
    <property type="project" value="UniProtKB-UniRule"/>
</dbReference>
<dbReference type="GO" id="GO:0016874">
    <property type="term" value="F:ligase activity"/>
    <property type="evidence" value="ECO:0007669"/>
    <property type="project" value="UniProtKB-KW"/>
</dbReference>
<evidence type="ECO:0000256" key="3">
    <source>
        <dbReference type="ARBA" id="ARBA00022840"/>
    </source>
</evidence>
<evidence type="ECO:0000313" key="7">
    <source>
        <dbReference type="Proteomes" id="UP000095751"/>
    </source>
</evidence>
<evidence type="ECO:0000259" key="5">
    <source>
        <dbReference type="PROSITE" id="PS50975"/>
    </source>
</evidence>
<dbReference type="AlphaFoldDB" id="A0A1E7EM08"/>
<keyword evidence="1" id="KW-0436">Ligase</keyword>
<dbReference type="GO" id="GO:0046872">
    <property type="term" value="F:metal ion binding"/>
    <property type="evidence" value="ECO:0007669"/>
    <property type="project" value="InterPro"/>
</dbReference>
<sequence length="431" mass="47650">MSPHSVPRNDIFEKINEMTTPPYDNNDGRDFDCVVVVVDPFSTGFNCAQEIKKRGYEIIAVWTDGLEETMKSCTSSDKGNFSFLGEVEQQNSLAETKCCLEQVAAGHGIIACLVGAESGVDYADALSEYLDVRSNGTEITSRRDKHIQQELIKGAGLRSCREAVGSKFADVESFLNTEAYPVVLKPTESACSDGAKLCETFKEAKDHFNTLMSRQTVYGGNYHVSRDGVHKTCMIWVYDKRPANGSAFVYYGMKPVNPDSEEGKILIDYTRGALDAIGIKNGPSHGEIMMTSEGPCLVEINCRAHGWNGIWITLARALTEGYCQIDMAADALLNPEAFHNIPDKTSFPGSRVKYTIDLMTAIGVVVLMHEDSDKVQRDLAFIRHMETINGFFTFKSPVVEKNKCSASQQPNDRMMIRSTCDDVDEGSELVV</sequence>
<dbReference type="Gene3D" id="3.30.470.20">
    <property type="entry name" value="ATP-grasp fold, B domain"/>
    <property type="match status" value="1"/>
</dbReference>
<organism evidence="6 7">
    <name type="scientific">Fragilariopsis cylindrus CCMP1102</name>
    <dbReference type="NCBI Taxonomy" id="635003"/>
    <lineage>
        <taxon>Eukaryota</taxon>
        <taxon>Sar</taxon>
        <taxon>Stramenopiles</taxon>
        <taxon>Ochrophyta</taxon>
        <taxon>Bacillariophyta</taxon>
        <taxon>Bacillariophyceae</taxon>
        <taxon>Bacillariophycidae</taxon>
        <taxon>Bacillariales</taxon>
        <taxon>Bacillariaceae</taxon>
        <taxon>Fragilariopsis</taxon>
    </lineage>
</organism>
<gene>
    <name evidence="6" type="ORF">FRACYDRAFT_254151</name>
</gene>
<evidence type="ECO:0000256" key="1">
    <source>
        <dbReference type="ARBA" id="ARBA00022598"/>
    </source>
</evidence>
<protein>
    <recommendedName>
        <fullName evidence="5">ATP-grasp domain-containing protein</fullName>
    </recommendedName>
</protein>
<evidence type="ECO:0000256" key="4">
    <source>
        <dbReference type="PROSITE-ProRule" id="PRU00409"/>
    </source>
</evidence>
<keyword evidence="3 4" id="KW-0067">ATP-binding</keyword>
<proteinExistence type="predicted"/>
<keyword evidence="7" id="KW-1185">Reference proteome</keyword>
<dbReference type="Proteomes" id="UP000095751">
    <property type="component" value="Unassembled WGS sequence"/>
</dbReference>
<dbReference type="EMBL" id="KV784405">
    <property type="protein sequence ID" value="OEU06603.1"/>
    <property type="molecule type" value="Genomic_DNA"/>
</dbReference>
<evidence type="ECO:0000313" key="6">
    <source>
        <dbReference type="EMBL" id="OEU06603.1"/>
    </source>
</evidence>
<dbReference type="InterPro" id="IPR003806">
    <property type="entry name" value="ATP-grasp_PylC-type"/>
</dbReference>
<dbReference type="Pfam" id="PF02655">
    <property type="entry name" value="ATP-grasp_3"/>
    <property type="match status" value="1"/>
</dbReference>
<dbReference type="InterPro" id="IPR011761">
    <property type="entry name" value="ATP-grasp"/>
</dbReference>
<dbReference type="PROSITE" id="PS50975">
    <property type="entry name" value="ATP_GRASP"/>
    <property type="match status" value="1"/>
</dbReference>
<evidence type="ECO:0000256" key="2">
    <source>
        <dbReference type="ARBA" id="ARBA00022741"/>
    </source>
</evidence>
<dbReference type="InParanoid" id="A0A1E7EM08"/>
<keyword evidence="2 4" id="KW-0547">Nucleotide-binding</keyword>